<dbReference type="Pfam" id="PF03989">
    <property type="entry name" value="DNA_gyraseA_C"/>
    <property type="match status" value="6"/>
</dbReference>
<dbReference type="InterPro" id="IPR002205">
    <property type="entry name" value="Topo_IIA_dom_A"/>
</dbReference>
<dbReference type="GO" id="GO:0006265">
    <property type="term" value="P:DNA topological change"/>
    <property type="evidence" value="ECO:0007669"/>
    <property type="project" value="InterPro"/>
</dbReference>
<keyword evidence="6" id="KW-0413">Isomerase</keyword>
<dbReference type="InterPro" id="IPR013757">
    <property type="entry name" value="Topo_IIA_A_a_sf"/>
</dbReference>
<accession>A0A6J6JVP5</accession>
<dbReference type="EMBL" id="CAEZTC010000142">
    <property type="protein sequence ID" value="CAB4565506.1"/>
    <property type="molecule type" value="Genomic_DNA"/>
</dbReference>
<dbReference type="InterPro" id="IPR013758">
    <property type="entry name" value="Topo_IIA_A/C_ab"/>
</dbReference>
<sequence>MSDNPNLFDQIQPIPLQDEMERSFLDYSMSVIMSRALPDVRDGLKPVHRRIIWDMEQQGFRPDRPFVKCARVTGDTMARYHPHGDGAIYDALVRMAQPFSLRHPLIDFHGNYGSPDFGPAAARYTEARLHSLAMRLLDGIDENTVNMIPNYDGTSEQPEVLPARFPNLLVNGSQGIAVGMATSIPPHNLGEVIDATMHLIDNPEATPEDLMKFVLGPDFPTGGFILGRAGIQDAYRTGRGSIKTRAKAVIEENRSGRMEIQITELPYQTSCSSIAARIQELVDGGELEGIADVNDASSGGKTSLVVLLKRDANANVVLNNLFKMTSLQSSFPVNMVALVDGVPRTVNLADALNGYVRHQIEVVTRRTQFRLDKARDRGHILEGRIKALNVIDKIIKLIRESEDAASAKDALMKKPYEFSERQAVDILDMQLRQLTRLSRIDLEKELADVQERIKEYESILASDPKLRGVIKDELADVKKTFATDRICKIINDSGEMALEDLVDDKELVIVMTQAQYVKAVPASSFRAQARGGRGVKGATLKEDDLVRRVIFTTAHAYLLFFSNRGRVYKLRSADIPERERTAKGIPIVNLLPLQAGETIQAIIDTREFPGERFLFFVTKSGQVKKTAFDAYNSSRRDGLIALNLKGDDELVRVIETSGDDDIFIASQAGQVIRFNEKEVRPMGRTAAGVRGMKLRAGDEVVSADPGRDDDALLIVTDAGYAKRTQIAHFPRKGRGTQGVIGVKITSKKGRVVAAFMVGLEDEIVAIASNGVTMRTEVKQISSQGRAATGVRLMNLDDGAVVASVAPILSTDDE</sequence>
<dbReference type="NCBIfam" id="TIGR01063">
    <property type="entry name" value="gyrA"/>
    <property type="match status" value="1"/>
</dbReference>
<dbReference type="InterPro" id="IPR006691">
    <property type="entry name" value="GyrA/parC_rep"/>
</dbReference>
<dbReference type="SMART" id="SM00434">
    <property type="entry name" value="TOP4c"/>
    <property type="match status" value="1"/>
</dbReference>
<keyword evidence="5" id="KW-0238">DNA-binding</keyword>
<dbReference type="InterPro" id="IPR013760">
    <property type="entry name" value="Topo_IIA-like_dom_sf"/>
</dbReference>
<dbReference type="NCBIfam" id="NF004043">
    <property type="entry name" value="PRK05560.1"/>
    <property type="match status" value="1"/>
</dbReference>
<dbReference type="FunFam" id="1.10.268.10:FF:000001">
    <property type="entry name" value="DNA gyrase subunit A"/>
    <property type="match status" value="1"/>
</dbReference>
<dbReference type="Gene3D" id="3.90.199.10">
    <property type="entry name" value="Topoisomerase II, domain 5"/>
    <property type="match status" value="1"/>
</dbReference>
<evidence type="ECO:0000256" key="1">
    <source>
        <dbReference type="ARBA" id="ARBA00000185"/>
    </source>
</evidence>
<dbReference type="GO" id="GO:0009330">
    <property type="term" value="C:DNA topoisomerase type II (double strand cut, ATP-hydrolyzing) complex"/>
    <property type="evidence" value="ECO:0007669"/>
    <property type="project" value="TreeGrafter"/>
</dbReference>
<dbReference type="InterPro" id="IPR035516">
    <property type="entry name" value="Gyrase/topoIV_suA_C"/>
</dbReference>
<evidence type="ECO:0000313" key="8">
    <source>
        <dbReference type="EMBL" id="CAB4565506.1"/>
    </source>
</evidence>
<evidence type="ECO:0000313" key="9">
    <source>
        <dbReference type="EMBL" id="CAB4641162.1"/>
    </source>
</evidence>
<dbReference type="GO" id="GO:0003918">
    <property type="term" value="F:DNA topoisomerase type II (double strand cut, ATP-hydrolyzing) activity"/>
    <property type="evidence" value="ECO:0007669"/>
    <property type="project" value="UniProtKB-EC"/>
</dbReference>
<dbReference type="Gene3D" id="3.30.1360.40">
    <property type="match status" value="1"/>
</dbReference>
<name>A0A6J6JVP5_9ZZZZ</name>
<dbReference type="Gene3D" id="1.10.268.10">
    <property type="entry name" value="Topoisomerase, domain 3"/>
    <property type="match status" value="1"/>
</dbReference>
<feature type="domain" description="Topo IIA-type catalytic" evidence="7">
    <location>
        <begin position="37"/>
        <end position="501"/>
    </location>
</feature>
<dbReference type="EC" id="5.6.2.2" evidence="3"/>
<evidence type="ECO:0000256" key="5">
    <source>
        <dbReference type="ARBA" id="ARBA00023125"/>
    </source>
</evidence>
<dbReference type="GO" id="GO:0003677">
    <property type="term" value="F:DNA binding"/>
    <property type="evidence" value="ECO:0007669"/>
    <property type="project" value="UniProtKB-KW"/>
</dbReference>
<dbReference type="Pfam" id="PF00521">
    <property type="entry name" value="DNA_topoisoIV"/>
    <property type="match status" value="1"/>
</dbReference>
<dbReference type="FunFam" id="2.120.10.90:FF:000005">
    <property type="entry name" value="DNA topoisomerase 4 subunit A"/>
    <property type="match status" value="1"/>
</dbReference>
<evidence type="ECO:0000256" key="4">
    <source>
        <dbReference type="ARBA" id="ARBA00023029"/>
    </source>
</evidence>
<evidence type="ECO:0000256" key="6">
    <source>
        <dbReference type="ARBA" id="ARBA00023235"/>
    </source>
</evidence>
<evidence type="ECO:0000256" key="2">
    <source>
        <dbReference type="ARBA" id="ARBA00008263"/>
    </source>
</evidence>
<dbReference type="PANTHER" id="PTHR43493">
    <property type="entry name" value="DNA GYRASE/TOPOISOMERASE SUBUNIT A"/>
    <property type="match status" value="1"/>
</dbReference>
<dbReference type="GO" id="GO:0005737">
    <property type="term" value="C:cytoplasm"/>
    <property type="evidence" value="ECO:0007669"/>
    <property type="project" value="TreeGrafter"/>
</dbReference>
<dbReference type="SUPFAM" id="SSF101904">
    <property type="entry name" value="GyrA/ParC C-terminal domain-like"/>
    <property type="match status" value="1"/>
</dbReference>
<dbReference type="AlphaFoldDB" id="A0A6J6JVP5"/>
<dbReference type="SUPFAM" id="SSF56719">
    <property type="entry name" value="Type II DNA topoisomerase"/>
    <property type="match status" value="1"/>
</dbReference>
<dbReference type="NCBIfam" id="NF004044">
    <property type="entry name" value="PRK05561.1"/>
    <property type="match status" value="1"/>
</dbReference>
<keyword evidence="4" id="KW-0799">Topoisomerase</keyword>
<gene>
    <name evidence="8" type="ORF">UFOPK1572_01086</name>
    <name evidence="9" type="ORF">UFOPK2169_00085</name>
</gene>
<dbReference type="GO" id="GO:0005524">
    <property type="term" value="F:ATP binding"/>
    <property type="evidence" value="ECO:0007669"/>
    <property type="project" value="InterPro"/>
</dbReference>
<reference evidence="9" key="1">
    <citation type="submission" date="2020-05" db="EMBL/GenBank/DDBJ databases">
        <authorList>
            <person name="Chiriac C."/>
            <person name="Salcher M."/>
            <person name="Ghai R."/>
            <person name="Kavagutti S V."/>
        </authorList>
    </citation>
    <scope>NUCLEOTIDE SEQUENCE</scope>
</reference>
<dbReference type="Gene3D" id="2.120.10.90">
    <property type="entry name" value="DNA gyrase/topoisomerase IV, subunit A, C-terminal"/>
    <property type="match status" value="1"/>
</dbReference>
<proteinExistence type="inferred from homology"/>
<dbReference type="EMBL" id="CAEZWE010000002">
    <property type="protein sequence ID" value="CAB4641162.1"/>
    <property type="molecule type" value="Genomic_DNA"/>
</dbReference>
<organism evidence="9">
    <name type="scientific">freshwater metagenome</name>
    <dbReference type="NCBI Taxonomy" id="449393"/>
    <lineage>
        <taxon>unclassified sequences</taxon>
        <taxon>metagenomes</taxon>
        <taxon>ecological metagenomes</taxon>
    </lineage>
</organism>
<evidence type="ECO:0000259" key="7">
    <source>
        <dbReference type="PROSITE" id="PS52040"/>
    </source>
</evidence>
<comment type="catalytic activity">
    <reaction evidence="1">
        <text>ATP-dependent breakage, passage and rejoining of double-stranded DNA.</text>
        <dbReference type="EC" id="5.6.2.2"/>
    </reaction>
</comment>
<dbReference type="PANTHER" id="PTHR43493:SF5">
    <property type="entry name" value="DNA GYRASE SUBUNIT A, CHLOROPLASTIC_MITOCHONDRIAL"/>
    <property type="match status" value="1"/>
</dbReference>
<protein>
    <recommendedName>
        <fullName evidence="3">DNA topoisomerase (ATP-hydrolyzing)</fullName>
        <ecNumber evidence="3">5.6.2.2</ecNumber>
    </recommendedName>
</protein>
<dbReference type="CDD" id="cd00187">
    <property type="entry name" value="TOP4c"/>
    <property type="match status" value="1"/>
</dbReference>
<comment type="similarity">
    <text evidence="2">Belongs to the type II topoisomerase GyrA/ParC subunit family.</text>
</comment>
<evidence type="ECO:0000256" key="3">
    <source>
        <dbReference type="ARBA" id="ARBA00012895"/>
    </source>
</evidence>
<dbReference type="PROSITE" id="PS52040">
    <property type="entry name" value="TOPO_IIA"/>
    <property type="match status" value="1"/>
</dbReference>
<dbReference type="InterPro" id="IPR050220">
    <property type="entry name" value="Type_II_DNA_Topoisomerases"/>
</dbReference>